<evidence type="ECO:0000256" key="2">
    <source>
        <dbReference type="ARBA" id="ARBA00004818"/>
    </source>
</evidence>
<comment type="similarity">
    <text evidence="3">Belongs to the HAD-like hydrolase superfamily. CbbY/CbbZ/Gph/YieH family.</text>
</comment>
<dbReference type="InterPro" id="IPR023214">
    <property type="entry name" value="HAD_sf"/>
</dbReference>
<evidence type="ECO:0000256" key="1">
    <source>
        <dbReference type="ARBA" id="ARBA00000830"/>
    </source>
</evidence>
<dbReference type="NCBIfam" id="TIGR01549">
    <property type="entry name" value="HAD-SF-IA-v1"/>
    <property type="match status" value="1"/>
</dbReference>
<comment type="pathway">
    <text evidence="2">Organic acid metabolism; glycolate biosynthesis; glycolate from 2-phosphoglycolate: step 1/1.</text>
</comment>
<dbReference type="InterPro" id="IPR023198">
    <property type="entry name" value="PGP-like_dom2"/>
</dbReference>
<dbReference type="AlphaFoldDB" id="A0A7V6A4V8"/>
<accession>A0A7V6A4V8</accession>
<dbReference type="GO" id="GO:0006281">
    <property type="term" value="P:DNA repair"/>
    <property type="evidence" value="ECO:0007669"/>
    <property type="project" value="TreeGrafter"/>
</dbReference>
<dbReference type="InterPro" id="IPR036412">
    <property type="entry name" value="HAD-like_sf"/>
</dbReference>
<name>A0A7V6A4V8_9BACT</name>
<evidence type="ECO:0000256" key="3">
    <source>
        <dbReference type="ARBA" id="ARBA00006171"/>
    </source>
</evidence>
<dbReference type="SFLD" id="SFLDS00003">
    <property type="entry name" value="Haloacid_Dehalogenase"/>
    <property type="match status" value="1"/>
</dbReference>
<dbReference type="InterPro" id="IPR041492">
    <property type="entry name" value="HAD_2"/>
</dbReference>
<keyword evidence="5" id="KW-0378">Hydrolase</keyword>
<dbReference type="Pfam" id="PF13419">
    <property type="entry name" value="HAD_2"/>
    <property type="match status" value="1"/>
</dbReference>
<dbReference type="NCBIfam" id="TIGR01509">
    <property type="entry name" value="HAD-SF-IA-v3"/>
    <property type="match status" value="1"/>
</dbReference>
<dbReference type="GO" id="GO:0008967">
    <property type="term" value="F:phosphoglycolate phosphatase activity"/>
    <property type="evidence" value="ECO:0007669"/>
    <property type="project" value="UniProtKB-EC"/>
</dbReference>
<sequence>MAFARLRGWGECPATRIYKKNRRIFPLRMGQGLEASFLGSSRLAQKMMKRPAGAGLCARHPRSEDTERRDALRYFEPVHFSRRLLMIHDLDLIVFDLDGTLVDSVPDLAAAANHALRRLGLPEHSAEEHKRMVGAGEKNFVQRFLGPDHQDLYHQALALYLEYYAQHLGDQTRLYPGVTETLTRLASVKKAVLSNKREDLAQEVVKVMGLAGFFQAVRGGNSYGVLKPGADGLRALIRELGSAPGRTFMVGDKPEDILAGRGAGAGTVALTCGYADLEALAAAKPDFLLDSFSQLTDLFGV</sequence>
<evidence type="ECO:0000256" key="4">
    <source>
        <dbReference type="ARBA" id="ARBA00013078"/>
    </source>
</evidence>
<comment type="caution">
    <text evidence="5">The sequence shown here is derived from an EMBL/GenBank/DDBJ whole genome shotgun (WGS) entry which is preliminary data.</text>
</comment>
<proteinExistence type="inferred from homology"/>
<dbReference type="SUPFAM" id="SSF56784">
    <property type="entry name" value="HAD-like"/>
    <property type="match status" value="1"/>
</dbReference>
<reference evidence="5" key="1">
    <citation type="journal article" date="2020" name="mSystems">
        <title>Genome- and Community-Level Interaction Insights into Carbon Utilization and Element Cycling Functions of Hydrothermarchaeota in Hydrothermal Sediment.</title>
        <authorList>
            <person name="Zhou Z."/>
            <person name="Liu Y."/>
            <person name="Xu W."/>
            <person name="Pan J."/>
            <person name="Luo Z.H."/>
            <person name="Li M."/>
        </authorList>
    </citation>
    <scope>NUCLEOTIDE SEQUENCE [LARGE SCALE GENOMIC DNA]</scope>
    <source>
        <strain evidence="5">SpSt-767</strain>
    </source>
</reference>
<dbReference type="SFLD" id="SFLDG01135">
    <property type="entry name" value="C1.5.6:_HAD__Beta-PGM__Phospha"/>
    <property type="match status" value="1"/>
</dbReference>
<evidence type="ECO:0000313" key="5">
    <source>
        <dbReference type="EMBL" id="HHS30160.1"/>
    </source>
</evidence>
<dbReference type="EMBL" id="DTGR01000170">
    <property type="protein sequence ID" value="HHS30160.1"/>
    <property type="molecule type" value="Genomic_DNA"/>
</dbReference>
<dbReference type="InterPro" id="IPR050155">
    <property type="entry name" value="HAD-like_hydrolase_sf"/>
</dbReference>
<dbReference type="SFLD" id="SFLDG01129">
    <property type="entry name" value="C1.5:_HAD__Beta-PGM__Phosphata"/>
    <property type="match status" value="1"/>
</dbReference>
<protein>
    <recommendedName>
        <fullName evidence="4">phosphoglycolate phosphatase</fullName>
        <ecNumber evidence="4">3.1.3.18</ecNumber>
    </recommendedName>
</protein>
<dbReference type="InterPro" id="IPR006439">
    <property type="entry name" value="HAD-SF_hydro_IA"/>
</dbReference>
<dbReference type="Gene3D" id="3.40.50.1000">
    <property type="entry name" value="HAD superfamily/HAD-like"/>
    <property type="match status" value="1"/>
</dbReference>
<comment type="catalytic activity">
    <reaction evidence="1">
        <text>2-phosphoglycolate + H2O = glycolate + phosphate</text>
        <dbReference type="Rhea" id="RHEA:14369"/>
        <dbReference type="ChEBI" id="CHEBI:15377"/>
        <dbReference type="ChEBI" id="CHEBI:29805"/>
        <dbReference type="ChEBI" id="CHEBI:43474"/>
        <dbReference type="ChEBI" id="CHEBI:58033"/>
        <dbReference type="EC" id="3.1.3.18"/>
    </reaction>
</comment>
<organism evidence="5">
    <name type="scientific">Desulfobacca acetoxidans</name>
    <dbReference type="NCBI Taxonomy" id="60893"/>
    <lineage>
        <taxon>Bacteria</taxon>
        <taxon>Pseudomonadati</taxon>
        <taxon>Thermodesulfobacteriota</taxon>
        <taxon>Desulfobaccia</taxon>
        <taxon>Desulfobaccales</taxon>
        <taxon>Desulfobaccaceae</taxon>
        <taxon>Desulfobacca</taxon>
    </lineage>
</organism>
<dbReference type="Gene3D" id="1.10.150.240">
    <property type="entry name" value="Putative phosphatase, domain 2"/>
    <property type="match status" value="1"/>
</dbReference>
<dbReference type="PANTHER" id="PTHR43434:SF1">
    <property type="entry name" value="PHOSPHOGLYCOLATE PHOSPHATASE"/>
    <property type="match status" value="1"/>
</dbReference>
<dbReference type="PANTHER" id="PTHR43434">
    <property type="entry name" value="PHOSPHOGLYCOLATE PHOSPHATASE"/>
    <property type="match status" value="1"/>
</dbReference>
<gene>
    <name evidence="5" type="ORF">ENV52_10725</name>
</gene>
<dbReference type="EC" id="3.1.3.18" evidence="4"/>
<dbReference type="GO" id="GO:0005829">
    <property type="term" value="C:cytosol"/>
    <property type="evidence" value="ECO:0007669"/>
    <property type="project" value="TreeGrafter"/>
</dbReference>